<dbReference type="PROSITE" id="PS51030">
    <property type="entry name" value="NUCLEAR_REC_DBD_2"/>
    <property type="match status" value="1"/>
</dbReference>
<evidence type="ECO:0000256" key="2">
    <source>
        <dbReference type="ARBA" id="ARBA00022771"/>
    </source>
</evidence>
<keyword evidence="7" id="KW-0675">Receptor</keyword>
<keyword evidence="11" id="KW-1185">Reference proteome</keyword>
<proteinExistence type="predicted"/>
<evidence type="ECO:0000256" key="7">
    <source>
        <dbReference type="ARBA" id="ARBA00023170"/>
    </source>
</evidence>
<sequence>MQLTTFTNSTTSSEYSEGSTEKMEVCQVCELAARGKHFGVVTCRACAAFFRRADASTTNVKPCKKEKKCQLLNKNGWFHCKWCRLQKCYDVGMTSTNFQFDRDPISMKFREEPVVKSLENFLGRPHCVIFVEPHTVKVKKKLIDCHSLIEKAAKLIKSGSETPLSYKNSLLKMAMALRRIDEKHADNI</sequence>
<dbReference type="Proteomes" id="UP000005237">
    <property type="component" value="Unassembled WGS sequence"/>
</dbReference>
<keyword evidence="6" id="KW-0804">Transcription</keyword>
<keyword evidence="5" id="KW-0238">DNA-binding</keyword>
<evidence type="ECO:0000313" key="11">
    <source>
        <dbReference type="Proteomes" id="UP000005237"/>
    </source>
</evidence>
<dbReference type="Gene3D" id="3.30.50.10">
    <property type="entry name" value="Erythroid Transcription Factor GATA-1, subunit A"/>
    <property type="match status" value="1"/>
</dbReference>
<keyword evidence="2" id="KW-0863">Zinc-finger</keyword>
<reference evidence="11" key="1">
    <citation type="submission" date="2010-08" db="EMBL/GenBank/DDBJ databases">
        <authorList>
            <consortium name="Caenorhabditis japonica Sequencing Consortium"/>
            <person name="Wilson R.K."/>
        </authorList>
    </citation>
    <scope>NUCLEOTIDE SEQUENCE [LARGE SCALE GENOMIC DNA]</scope>
    <source>
        <strain evidence="11">DF5081</strain>
    </source>
</reference>
<evidence type="ECO:0000256" key="3">
    <source>
        <dbReference type="ARBA" id="ARBA00022833"/>
    </source>
</evidence>
<dbReference type="EnsemblMetazoa" id="CJA06016.3">
    <property type="protein sequence ID" value="CJA06016.3"/>
    <property type="gene ID" value="WBGene00125220"/>
</dbReference>
<dbReference type="EnsemblMetazoa" id="CJA06016.2">
    <property type="protein sequence ID" value="CJA06016.2"/>
    <property type="gene ID" value="WBGene00125220"/>
</dbReference>
<evidence type="ECO:0000256" key="1">
    <source>
        <dbReference type="ARBA" id="ARBA00022723"/>
    </source>
</evidence>
<keyword evidence="8" id="KW-0539">Nucleus</keyword>
<evidence type="ECO:0000256" key="8">
    <source>
        <dbReference type="ARBA" id="ARBA00023242"/>
    </source>
</evidence>
<evidence type="ECO:0000256" key="4">
    <source>
        <dbReference type="ARBA" id="ARBA00023015"/>
    </source>
</evidence>
<protein>
    <submittedName>
        <fullName evidence="10">Nuclear receptor domain-containing protein</fullName>
    </submittedName>
</protein>
<keyword evidence="4" id="KW-0805">Transcription regulation</keyword>
<keyword evidence="3" id="KW-0862">Zinc</keyword>
<evidence type="ECO:0000256" key="6">
    <source>
        <dbReference type="ARBA" id="ARBA00023163"/>
    </source>
</evidence>
<dbReference type="InterPro" id="IPR013088">
    <property type="entry name" value="Znf_NHR/GATA"/>
</dbReference>
<keyword evidence="1" id="KW-0479">Metal-binding</keyword>
<dbReference type="InterPro" id="IPR001628">
    <property type="entry name" value="Znf_hrmn_rcpt"/>
</dbReference>
<dbReference type="Pfam" id="PF00105">
    <property type="entry name" value="zf-C4"/>
    <property type="match status" value="1"/>
</dbReference>
<dbReference type="GO" id="GO:0008270">
    <property type="term" value="F:zinc ion binding"/>
    <property type="evidence" value="ECO:0007669"/>
    <property type="project" value="UniProtKB-KW"/>
</dbReference>
<dbReference type="GO" id="GO:0003700">
    <property type="term" value="F:DNA-binding transcription factor activity"/>
    <property type="evidence" value="ECO:0007669"/>
    <property type="project" value="InterPro"/>
</dbReference>
<dbReference type="InterPro" id="IPR051152">
    <property type="entry name" value="C.elegans_Orphan_NR"/>
</dbReference>
<reference evidence="10" key="2">
    <citation type="submission" date="2022-06" db="UniProtKB">
        <authorList>
            <consortium name="EnsemblMetazoa"/>
        </authorList>
    </citation>
    <scope>IDENTIFICATION</scope>
    <source>
        <strain evidence="10">DF5081</strain>
    </source>
</reference>
<evidence type="ECO:0000259" key="9">
    <source>
        <dbReference type="PROSITE" id="PS51030"/>
    </source>
</evidence>
<dbReference type="PANTHER" id="PTHR45680:SF14">
    <property type="entry name" value="NUCLEAR HORMONE RECEPTOR FAMILY-RELATED"/>
    <property type="match status" value="1"/>
</dbReference>
<accession>A0A8R1DMB1</accession>
<dbReference type="EnsemblMetazoa" id="CJA06016.1">
    <property type="protein sequence ID" value="CJA06016.1"/>
    <property type="gene ID" value="WBGene00125220"/>
</dbReference>
<dbReference type="AlphaFoldDB" id="A0A8R1DMB1"/>
<evidence type="ECO:0000256" key="5">
    <source>
        <dbReference type="ARBA" id="ARBA00023125"/>
    </source>
</evidence>
<dbReference type="GO" id="GO:0043565">
    <property type="term" value="F:sequence-specific DNA binding"/>
    <property type="evidence" value="ECO:0007669"/>
    <property type="project" value="InterPro"/>
</dbReference>
<feature type="domain" description="Nuclear receptor" evidence="9">
    <location>
        <begin position="23"/>
        <end position="100"/>
    </location>
</feature>
<name>A0A8R1DMB1_CAEJA</name>
<dbReference type="PRINTS" id="PR00047">
    <property type="entry name" value="STROIDFINGER"/>
</dbReference>
<evidence type="ECO:0000313" key="10">
    <source>
        <dbReference type="EnsemblMetazoa" id="CJA06016.3"/>
    </source>
</evidence>
<dbReference type="PANTHER" id="PTHR45680">
    <property type="entry name" value="NUCLEAR HORMONE RECEPTOR FAMILY"/>
    <property type="match status" value="1"/>
</dbReference>
<organism evidence="10 11">
    <name type="scientific">Caenorhabditis japonica</name>
    <dbReference type="NCBI Taxonomy" id="281687"/>
    <lineage>
        <taxon>Eukaryota</taxon>
        <taxon>Metazoa</taxon>
        <taxon>Ecdysozoa</taxon>
        <taxon>Nematoda</taxon>
        <taxon>Chromadorea</taxon>
        <taxon>Rhabditida</taxon>
        <taxon>Rhabditina</taxon>
        <taxon>Rhabditomorpha</taxon>
        <taxon>Rhabditoidea</taxon>
        <taxon>Rhabditidae</taxon>
        <taxon>Peloderinae</taxon>
        <taxon>Caenorhabditis</taxon>
    </lineage>
</organism>
<dbReference type="SUPFAM" id="SSF57716">
    <property type="entry name" value="Glucocorticoid receptor-like (DNA-binding domain)"/>
    <property type="match status" value="1"/>
</dbReference>
<dbReference type="SMART" id="SM00399">
    <property type="entry name" value="ZnF_C4"/>
    <property type="match status" value="1"/>
</dbReference>